<feature type="transmembrane region" description="Helical" evidence="6">
    <location>
        <begin position="962"/>
        <end position="988"/>
    </location>
</feature>
<keyword evidence="4 6" id="KW-1133">Transmembrane helix</keyword>
<name>A0A813JXS7_POLGL</name>
<feature type="transmembrane region" description="Helical" evidence="6">
    <location>
        <begin position="1577"/>
        <end position="1594"/>
    </location>
</feature>
<dbReference type="PANTHER" id="PTHR11819:SF195">
    <property type="entry name" value="SODIUM_GLUCOSE COTRANSPORTER 4"/>
    <property type="match status" value="1"/>
</dbReference>
<organism evidence="7 8">
    <name type="scientific">Polarella glacialis</name>
    <name type="common">Dinoflagellate</name>
    <dbReference type="NCBI Taxonomy" id="89957"/>
    <lineage>
        <taxon>Eukaryota</taxon>
        <taxon>Sar</taxon>
        <taxon>Alveolata</taxon>
        <taxon>Dinophyceae</taxon>
        <taxon>Suessiales</taxon>
        <taxon>Suessiaceae</taxon>
        <taxon>Polarella</taxon>
    </lineage>
</organism>
<dbReference type="InterPro" id="IPR038377">
    <property type="entry name" value="Na/Glc_symporter_sf"/>
</dbReference>
<feature type="transmembrane region" description="Helical" evidence="6">
    <location>
        <begin position="1545"/>
        <end position="1565"/>
    </location>
</feature>
<feature type="transmembrane region" description="Helical" evidence="6">
    <location>
        <begin position="810"/>
        <end position="834"/>
    </location>
</feature>
<dbReference type="PROSITE" id="PS50283">
    <property type="entry name" value="NA_SOLUT_SYMP_3"/>
    <property type="match status" value="3"/>
</dbReference>
<feature type="transmembrane region" description="Helical" evidence="6">
    <location>
        <begin position="51"/>
        <end position="71"/>
    </location>
</feature>
<feature type="transmembrane region" description="Helical" evidence="6">
    <location>
        <begin position="1239"/>
        <end position="1257"/>
    </location>
</feature>
<sequence>MAIDAATLGLHITTFLVWTVGVAILTWFICRRYFKTSRGAADDYFAGGRSLTWYVVAGSLMLTNLSTEQLVGLNSVIFADGCLSDTAWETFAALAMCVTAVVFLPVYMASGLCTTTGFLGERFDLTTRTLVSSIFLIFYAIGLCPIVLYRGALAFRNIFDLQDVPLWAVSLLIGFIGACYALFGGLKAVAVSDCINGLGLVVVGLWVPIAALQQLGGVSVLFEETSYLRPLVATSQVYDASTGTRSNGEPSVPWHVTLTGLMLTNLYYWSTNQLIVQRALAARSLAEGQKGVLFAAAMKVVGFTFLCIPGTIAIIMVNRGATIDGELFVIKKADEVYPELVKAVMPTWSLGFFAAVLLGSVLSTFNSALNSAATLFGLEIYRIYVNPTASDERVVKVSGIFGIAITVVAVVIAPFLADVASIFDFLQRARSIASLPIISIFIVGIATTGPDAFAAKVSFATGLLAYIGGQFIQEVHFLHVFFGCFLLALTAMMVATYVPCFRALCRQPRVPLAAAEQRKTQSAVDITPWAWLYSVVFLICFFVALLTVSLQIGSSELFIVFWVAWAVGFVALLAAPSTAQQTAPSEGGEKPPQVDESTNAEVVDLCISFLAAMAIDAATLGLHITTFLVWTVGVAILTWFICRRYFKTSRGAADDYFAGGRSLTWYVVAGSLMLTNLSTEQLVGLNSVIFADGCLSGTAWETFAALAMCVTAVVFLPVYMASGLCTTTGFLGERFDLTTRTLVSSIFLIFYAIGLCPIVLYTGALAFRNIFDLQDAPLWAVSLLIGFIGACYALFGGLKAVAVSDCINGLGLVVVGLWVPIAALQQLGGVSVLFEETSYLRPLVATSQVYDASTGTRSNGEPSVPWHVTLTGLMLTNLYYWSTNQLIVQRALAARSLAEGQKGVLFAAAMKVVGFTFLCIPGTIAIIMVNRGVTIDGELFVIKKADEVYPELVKAVMPTWSLGFFAAVLLGSVLSTFNSALNSAATLFGLEIYRIYVNPTASDERVVKVSGIFGIAITVVAVVIAPFLADVASIFDFLQRARSIASLPIISIFIVGIATTGPDAFAAKVSFATGLLAYIGGQFIQEVHFLHVFFGCFLLALTAMMVAPYVPCFRALCRSRGLPLLLAEPRKTQNLILPPDLCISFLAAMAIDAATLGLHITTFLVWTVGVAILTWFICRRYFKTSRGAADDYFAGGRSLTWYVVAGSLMLTNLSTEQLVGLNSVIFADGCLSGTAWETFAALAMCVTAVVFLPVYMASGLCTTTGFLGERFDLTTRTLVSSIFLIFYAIGLCPIVLYTGALAFRNIFDLQDVPLWAVSLLIGFIGACYALFGGLKAVAVSDCINGLGLVVVGLWVPIAALQQLGGVSVLFEETSYLRPLVATSQVYDASTGTRSNGEPSVPWHVTLTGLMLTNLYYWSTNQLIVQRALAARSLAEGQKGVLFAAAMKVVGFTFLCIPGTIAIIMVNRGVTIDGELFVIKKADEVYPELVKAVMPTWSLGFFAAVLLGSVLSTFNSALNSAATLFGLEIYRIYVNPTASDERVVKVSGIFGIAITVVAVVIAPFLADVASIFDFLQRARSIASLPIISIFIVGIATTGPDAFAAKVSFATGLLAYIGGQFIQEVHFLHVFFGCFLLALTAMMVATYVPCFRALCRQPRVPLAAAEQRKTQSAVDITPWAWLYSVVFLICFLVALLTVSLQIGSSELFIVFWVAWAVGFVALLAAPSTAQQTAPSEGGEKPPQVDESTNAEVVAETCTCKSNPVWYSN</sequence>
<dbReference type="PANTHER" id="PTHR11819">
    <property type="entry name" value="SOLUTE CARRIER FAMILY 5"/>
    <property type="match status" value="1"/>
</dbReference>
<feature type="transmembrane region" description="Helical" evidence="6">
    <location>
        <begin position="1199"/>
        <end position="1219"/>
    </location>
</feature>
<feature type="transmembrane region" description="Helical" evidence="6">
    <location>
        <begin position="530"/>
        <end position="550"/>
    </location>
</feature>
<feature type="transmembrane region" description="Helical" evidence="6">
    <location>
        <begin position="1278"/>
        <end position="1300"/>
    </location>
</feature>
<feature type="transmembrane region" description="Helical" evidence="6">
    <location>
        <begin position="350"/>
        <end position="376"/>
    </location>
</feature>
<feature type="transmembrane region" description="Helical" evidence="6">
    <location>
        <begin position="1346"/>
        <end position="1370"/>
    </location>
</feature>
<feature type="transmembrane region" description="Helical" evidence="6">
    <location>
        <begin position="1439"/>
        <end position="1465"/>
    </location>
</feature>
<dbReference type="NCBIfam" id="NF007790">
    <property type="entry name" value="PRK10484.1"/>
    <property type="match status" value="3"/>
</dbReference>
<feature type="transmembrane region" description="Helical" evidence="6">
    <location>
        <begin position="703"/>
        <end position="721"/>
    </location>
</feature>
<feature type="transmembrane region" description="Helical" evidence="6">
    <location>
        <begin position="1400"/>
        <end position="1418"/>
    </location>
</feature>
<feature type="transmembrane region" description="Helical" evidence="6">
    <location>
        <begin position="903"/>
        <end position="929"/>
    </location>
</feature>
<dbReference type="GO" id="GO:0005886">
    <property type="term" value="C:plasma membrane"/>
    <property type="evidence" value="ECO:0007669"/>
    <property type="project" value="TreeGrafter"/>
</dbReference>
<feature type="transmembrane region" description="Helical" evidence="6">
    <location>
        <begin position="742"/>
        <end position="764"/>
    </location>
</feature>
<comment type="similarity">
    <text evidence="2">Belongs to the sodium:solute symporter (SSF) (TC 2.A.21) family.</text>
</comment>
<evidence type="ECO:0000256" key="5">
    <source>
        <dbReference type="ARBA" id="ARBA00023136"/>
    </source>
</evidence>
<keyword evidence="3 6" id="KW-0812">Transmembrane</keyword>
<dbReference type="CDD" id="cd10328">
    <property type="entry name" value="SLC5sbd_YidK"/>
    <property type="match status" value="2"/>
</dbReference>
<feature type="transmembrane region" description="Helical" evidence="6">
    <location>
        <begin position="1041"/>
        <end position="1058"/>
    </location>
</feature>
<feature type="transmembrane region" description="Helical" evidence="6">
    <location>
        <begin position="437"/>
        <end position="465"/>
    </location>
</feature>
<evidence type="ECO:0000313" key="8">
    <source>
        <dbReference type="Proteomes" id="UP000626109"/>
    </source>
</evidence>
<dbReference type="GO" id="GO:0005412">
    <property type="term" value="F:D-glucose:sodium symporter activity"/>
    <property type="evidence" value="ECO:0007669"/>
    <property type="project" value="TreeGrafter"/>
</dbReference>
<dbReference type="NCBIfam" id="TIGR00813">
    <property type="entry name" value="sss"/>
    <property type="match status" value="3"/>
</dbReference>
<evidence type="ECO:0000256" key="2">
    <source>
        <dbReference type="ARBA" id="ARBA00006434"/>
    </source>
</evidence>
<feature type="transmembrane region" description="Helical" evidence="6">
    <location>
        <begin position="663"/>
        <end position="683"/>
    </location>
</feature>
<evidence type="ECO:0000313" key="7">
    <source>
        <dbReference type="EMBL" id="CAE8689696.1"/>
    </source>
</evidence>
<feature type="transmembrane region" description="Helical" evidence="6">
    <location>
        <begin position="1009"/>
        <end position="1029"/>
    </location>
</feature>
<feature type="transmembrane region" description="Helical" evidence="6">
    <location>
        <begin position="164"/>
        <end position="186"/>
    </location>
</feature>
<feature type="transmembrane region" description="Helical" evidence="6">
    <location>
        <begin position="1498"/>
        <end position="1524"/>
    </location>
</feature>
<dbReference type="Gene3D" id="1.20.1730.10">
    <property type="entry name" value="Sodium/glucose cotransporter"/>
    <property type="match status" value="3"/>
</dbReference>
<feature type="transmembrane region" description="Helical" evidence="6">
    <location>
        <begin position="6"/>
        <end position="30"/>
    </location>
</feature>
<feature type="transmembrane region" description="Helical" evidence="6">
    <location>
        <begin position="91"/>
        <end position="109"/>
    </location>
</feature>
<feature type="transmembrane region" description="Helical" evidence="6">
    <location>
        <begin position="620"/>
        <end position="642"/>
    </location>
</feature>
<feature type="transmembrane region" description="Helical" evidence="6">
    <location>
        <begin position="1090"/>
        <end position="1113"/>
    </location>
</feature>
<comment type="subcellular location">
    <subcellularLocation>
        <location evidence="1">Membrane</location>
        <topology evidence="1">Multi-pass membrane protein</topology>
    </subcellularLocation>
</comment>
<feature type="transmembrane region" description="Helical" evidence="6">
    <location>
        <begin position="776"/>
        <end position="798"/>
    </location>
</feature>
<feature type="transmembrane region" description="Helical" evidence="6">
    <location>
        <begin position="291"/>
        <end position="317"/>
    </location>
</feature>
<dbReference type="Pfam" id="PF00474">
    <property type="entry name" value="SSF"/>
    <property type="match status" value="3"/>
</dbReference>
<accession>A0A813JXS7</accession>
<dbReference type="Proteomes" id="UP000626109">
    <property type="component" value="Unassembled WGS sequence"/>
</dbReference>
<feature type="transmembrane region" description="Helical" evidence="6">
    <location>
        <begin position="397"/>
        <end position="417"/>
    </location>
</feature>
<dbReference type="InterPro" id="IPR001734">
    <property type="entry name" value="Na/solute_symporter"/>
</dbReference>
<gene>
    <name evidence="7" type="ORF">PGLA2088_LOCUS26568</name>
</gene>
<feature type="transmembrane region" description="Helical" evidence="6">
    <location>
        <begin position="477"/>
        <end position="498"/>
    </location>
</feature>
<evidence type="ECO:0000256" key="1">
    <source>
        <dbReference type="ARBA" id="ARBA00004141"/>
    </source>
</evidence>
<evidence type="ECO:0000256" key="4">
    <source>
        <dbReference type="ARBA" id="ARBA00022989"/>
    </source>
</evidence>
<feature type="transmembrane region" description="Helical" evidence="6">
    <location>
        <begin position="1312"/>
        <end position="1334"/>
    </location>
</feature>
<evidence type="ECO:0000256" key="6">
    <source>
        <dbReference type="SAM" id="Phobius"/>
    </source>
</evidence>
<comment type="caution">
    <text evidence="7">The sequence shown here is derived from an EMBL/GenBank/DDBJ whole genome shotgun (WGS) entry which is preliminary data.</text>
</comment>
<feature type="transmembrane region" description="Helical" evidence="6">
    <location>
        <begin position="252"/>
        <end position="270"/>
    </location>
</feature>
<feature type="transmembrane region" description="Helical" evidence="6">
    <location>
        <begin position="130"/>
        <end position="152"/>
    </location>
</feature>
<feature type="transmembrane region" description="Helical" evidence="6">
    <location>
        <begin position="1626"/>
        <end position="1653"/>
    </location>
</feature>
<protein>
    <submittedName>
        <fullName evidence="7">Uncharacterized protein</fullName>
    </submittedName>
</protein>
<feature type="transmembrane region" description="Helical" evidence="6">
    <location>
        <begin position="1674"/>
        <end position="1699"/>
    </location>
</feature>
<evidence type="ECO:0000256" key="3">
    <source>
        <dbReference type="ARBA" id="ARBA00022692"/>
    </source>
</evidence>
<feature type="transmembrane region" description="Helical" evidence="6">
    <location>
        <begin position="198"/>
        <end position="222"/>
    </location>
</feature>
<feature type="transmembrane region" description="Helical" evidence="6">
    <location>
        <begin position="1157"/>
        <end position="1178"/>
    </location>
</feature>
<reference evidence="7" key="1">
    <citation type="submission" date="2021-02" db="EMBL/GenBank/DDBJ databases">
        <authorList>
            <person name="Dougan E. K."/>
            <person name="Rhodes N."/>
            <person name="Thang M."/>
            <person name="Chan C."/>
        </authorList>
    </citation>
    <scope>NUCLEOTIDE SEQUENCE</scope>
</reference>
<feature type="transmembrane region" description="Helical" evidence="6">
    <location>
        <begin position="557"/>
        <end position="575"/>
    </location>
</feature>
<feature type="transmembrane region" description="Helical" evidence="6">
    <location>
        <begin position="864"/>
        <end position="882"/>
    </location>
</feature>
<keyword evidence="5 6" id="KW-0472">Membrane</keyword>
<dbReference type="EMBL" id="CAJNNW010027121">
    <property type="protein sequence ID" value="CAE8689696.1"/>
    <property type="molecule type" value="Genomic_DNA"/>
</dbReference>
<proteinExistence type="inferred from homology"/>
<feature type="transmembrane region" description="Helical" evidence="6">
    <location>
        <begin position="1705"/>
        <end position="1723"/>
    </location>
</feature>